<feature type="region of interest" description="Disordered" evidence="1">
    <location>
        <begin position="1"/>
        <end position="77"/>
    </location>
</feature>
<dbReference type="EMBL" id="JAPUFD010000007">
    <property type="protein sequence ID" value="MDI1488463.1"/>
    <property type="molecule type" value="Genomic_DNA"/>
</dbReference>
<protein>
    <submittedName>
        <fullName evidence="2">Uncharacterized protein</fullName>
    </submittedName>
</protein>
<reference evidence="2" key="1">
    <citation type="journal article" date="2023" name="Genome Biol. Evol.">
        <title>First Whole Genome Sequence and Flow Cytometry Genome Size Data for the Lichen-Forming Fungus Ramalina farinacea (Ascomycota).</title>
        <authorList>
            <person name="Llewellyn T."/>
            <person name="Mian S."/>
            <person name="Hill R."/>
            <person name="Leitch I.J."/>
            <person name="Gaya E."/>
        </authorList>
    </citation>
    <scope>NUCLEOTIDE SEQUENCE</scope>
    <source>
        <strain evidence="2">LIQ254RAFAR</strain>
    </source>
</reference>
<accession>A0AA43TUD1</accession>
<feature type="compositionally biased region" description="Polar residues" evidence="1">
    <location>
        <begin position="151"/>
        <end position="161"/>
    </location>
</feature>
<evidence type="ECO:0000313" key="2">
    <source>
        <dbReference type="EMBL" id="MDI1488463.1"/>
    </source>
</evidence>
<comment type="caution">
    <text evidence="2">The sequence shown here is derived from an EMBL/GenBank/DDBJ whole genome shotgun (WGS) entry which is preliminary data.</text>
</comment>
<dbReference type="AlphaFoldDB" id="A0AA43TUD1"/>
<organism evidence="2 3">
    <name type="scientific">Ramalina farinacea</name>
    <dbReference type="NCBI Taxonomy" id="258253"/>
    <lineage>
        <taxon>Eukaryota</taxon>
        <taxon>Fungi</taxon>
        <taxon>Dikarya</taxon>
        <taxon>Ascomycota</taxon>
        <taxon>Pezizomycotina</taxon>
        <taxon>Lecanoromycetes</taxon>
        <taxon>OSLEUM clade</taxon>
        <taxon>Lecanoromycetidae</taxon>
        <taxon>Lecanorales</taxon>
        <taxon>Lecanorineae</taxon>
        <taxon>Ramalinaceae</taxon>
        <taxon>Ramalina</taxon>
    </lineage>
</organism>
<name>A0AA43TUD1_9LECA</name>
<feature type="compositionally biased region" description="Polar residues" evidence="1">
    <location>
        <begin position="49"/>
        <end position="65"/>
    </location>
</feature>
<evidence type="ECO:0000313" key="3">
    <source>
        <dbReference type="Proteomes" id="UP001161017"/>
    </source>
</evidence>
<gene>
    <name evidence="2" type="ORF">OHK93_007738</name>
</gene>
<feature type="region of interest" description="Disordered" evidence="1">
    <location>
        <begin position="125"/>
        <end position="181"/>
    </location>
</feature>
<keyword evidence="3" id="KW-1185">Reference proteome</keyword>
<proteinExistence type="predicted"/>
<dbReference type="Proteomes" id="UP001161017">
    <property type="component" value="Unassembled WGS sequence"/>
</dbReference>
<evidence type="ECO:0000256" key="1">
    <source>
        <dbReference type="SAM" id="MobiDB-lite"/>
    </source>
</evidence>
<feature type="compositionally biased region" description="Basic and acidic residues" evidence="1">
    <location>
        <begin position="18"/>
        <end position="31"/>
    </location>
</feature>
<sequence length="181" mass="20154">MMGDQLPLLSSLANPDTETDKPPSFESHREYYSTAAPQFPPRNEPERPNATTQASVHPSQDTDAQSLPLAYDGSRRYGNHRSEAEYLDSLRAWVESKQYIQADPEVGGGLIGFYGDQTMEERRAKLEEDKRARRAAKRASKEAGQAEQVKRQTTGNSINETNGRRRSSLFGLRGPKKGAGQ</sequence>